<comment type="caution">
    <text evidence="1">The sequence shown here is derived from an EMBL/GenBank/DDBJ whole genome shotgun (WGS) entry which is preliminary data.</text>
</comment>
<protein>
    <submittedName>
        <fullName evidence="1">Uncharacterized protein</fullName>
    </submittedName>
</protein>
<evidence type="ECO:0000313" key="2">
    <source>
        <dbReference type="Proteomes" id="UP000614996"/>
    </source>
</evidence>
<proteinExistence type="predicted"/>
<dbReference type="InterPro" id="IPR011004">
    <property type="entry name" value="Trimer_LpxA-like_sf"/>
</dbReference>
<gene>
    <name evidence="1" type="ORF">NUM_53290</name>
</gene>
<dbReference type="RefSeq" id="WP_207127717.1">
    <property type="nucleotide sequence ID" value="NZ_BOPO01000111.1"/>
</dbReference>
<dbReference type="EMBL" id="BOPO01000111">
    <property type="protein sequence ID" value="GIL30075.1"/>
    <property type="molecule type" value="Genomic_DNA"/>
</dbReference>
<keyword evidence="2" id="KW-1185">Reference proteome</keyword>
<dbReference type="Proteomes" id="UP000614996">
    <property type="component" value="Unassembled WGS sequence"/>
</dbReference>
<dbReference type="AlphaFoldDB" id="A0A8J4AG87"/>
<evidence type="ECO:0000313" key="1">
    <source>
        <dbReference type="EMBL" id="GIL30075.1"/>
    </source>
</evidence>
<dbReference type="Gene3D" id="2.160.10.10">
    <property type="entry name" value="Hexapeptide repeat proteins"/>
    <property type="match status" value="1"/>
</dbReference>
<name>A0A8J4AG87_9ACTN</name>
<dbReference type="SUPFAM" id="SSF51161">
    <property type="entry name" value="Trimeric LpxA-like enzymes"/>
    <property type="match status" value="1"/>
</dbReference>
<reference evidence="2" key="1">
    <citation type="journal article" date="2021" name="Int. J. Syst. Evol. Microbiol.">
        <title>Actinocatenispora comari sp. nov., an endophytic actinomycete isolated from aerial parts of Comarum salesowianum.</title>
        <authorList>
            <person name="Oyunbileg N."/>
            <person name="Iizaka Y."/>
            <person name="Hamada M."/>
            <person name="Davaapurev B.O."/>
            <person name="Fukumoto A."/>
            <person name="Tsetseg B."/>
            <person name="Kato F."/>
            <person name="Tamura T."/>
            <person name="Batkhuu J."/>
            <person name="Anzai Y."/>
        </authorList>
    </citation>
    <scope>NUCLEOTIDE SEQUENCE [LARGE SCALE GENOMIC DNA]</scope>
    <source>
        <strain evidence="2">NUM-2625</strain>
    </source>
</reference>
<accession>A0A8J4AG87</accession>
<sequence>MTGDEARRRAGYLTAAELVEALPEVLVLDPAGTMVSPDVSVAAGAVLYPGVVLHAAAGGRIELGASRLWPGTRLLAEAGGSITVGDGCVFEGGVTLRAAGPAAAVRVGAGCRLSHGAELLADADLGDGAQLLGRITARDVVLAGGGSHADPDPDTRGAVLKGFGTARGLRLAVGEVVNGAGDFARAPVERQSAYHPKRDSATRRG</sequence>
<organism evidence="1 2">
    <name type="scientific">Actinocatenispora comari</name>
    <dbReference type="NCBI Taxonomy" id="2807577"/>
    <lineage>
        <taxon>Bacteria</taxon>
        <taxon>Bacillati</taxon>
        <taxon>Actinomycetota</taxon>
        <taxon>Actinomycetes</taxon>
        <taxon>Micromonosporales</taxon>
        <taxon>Micromonosporaceae</taxon>
        <taxon>Actinocatenispora</taxon>
    </lineage>
</organism>